<sequence length="308" mass="35211">MKISFALIPLILVSIIALVYKRPVLDGPAISRMQELSTRASIQEEYRDGGPQEDEQPSLFETIQIFHAKRDPAELSSKNWTAQVQQDRMVAVLTNMQRRAYFVDLAANHAVTISNTYGLERNLEWNGLCIEGNSQMWKELVRRQCQLVAAVVGQEIDEKISFLVRPNKDGLSGIVNENFDNKQDKGTENEVTFVEDHYAVPLVEILRHNHAPKVIDYLSLDVEGAEFYVMEKFPFEKYQFRIITIERPQPELRSLLRANNYTLHAVVAGGNHGETLWFHNDHVSGLNVEAFTKEFSLPNQEVALKKWG</sequence>
<organism evidence="3 4">
    <name type="scientific">Cylindrotheca closterium</name>
    <dbReference type="NCBI Taxonomy" id="2856"/>
    <lineage>
        <taxon>Eukaryota</taxon>
        <taxon>Sar</taxon>
        <taxon>Stramenopiles</taxon>
        <taxon>Ochrophyta</taxon>
        <taxon>Bacillariophyta</taxon>
        <taxon>Bacillariophyceae</taxon>
        <taxon>Bacillariophycidae</taxon>
        <taxon>Bacillariales</taxon>
        <taxon>Bacillariaceae</taxon>
        <taxon>Cylindrotheca</taxon>
    </lineage>
</organism>
<dbReference type="PANTHER" id="PTHR34009">
    <property type="entry name" value="PROTEIN STAR"/>
    <property type="match status" value="1"/>
</dbReference>
<dbReference type="AlphaFoldDB" id="A0AAD2FST3"/>
<dbReference type="GO" id="GO:0006888">
    <property type="term" value="P:endoplasmic reticulum to Golgi vesicle-mediated transport"/>
    <property type="evidence" value="ECO:0007669"/>
    <property type="project" value="TreeGrafter"/>
</dbReference>
<dbReference type="InterPro" id="IPR029063">
    <property type="entry name" value="SAM-dependent_MTases_sf"/>
</dbReference>
<dbReference type="GO" id="GO:0031902">
    <property type="term" value="C:late endosome membrane"/>
    <property type="evidence" value="ECO:0007669"/>
    <property type="project" value="TreeGrafter"/>
</dbReference>
<feature type="signal peptide" evidence="1">
    <location>
        <begin position="1"/>
        <end position="21"/>
    </location>
</feature>
<name>A0AAD2FST3_9STRA</name>
<evidence type="ECO:0000256" key="1">
    <source>
        <dbReference type="SAM" id="SignalP"/>
    </source>
</evidence>
<dbReference type="InterPro" id="IPR053202">
    <property type="entry name" value="EGF_Rcpt_Signaling_Reg"/>
</dbReference>
<protein>
    <recommendedName>
        <fullName evidence="2">Methyltransferase FkbM domain-containing protein</fullName>
    </recommendedName>
</protein>
<evidence type="ECO:0000313" key="4">
    <source>
        <dbReference type="Proteomes" id="UP001295423"/>
    </source>
</evidence>
<dbReference type="InterPro" id="IPR006342">
    <property type="entry name" value="FkbM_mtfrase"/>
</dbReference>
<keyword evidence="4" id="KW-1185">Reference proteome</keyword>
<keyword evidence="1" id="KW-0732">Signal</keyword>
<dbReference type="Pfam" id="PF05050">
    <property type="entry name" value="Methyltransf_21"/>
    <property type="match status" value="1"/>
</dbReference>
<accession>A0AAD2FST3</accession>
<reference evidence="3" key="1">
    <citation type="submission" date="2023-08" db="EMBL/GenBank/DDBJ databases">
        <authorList>
            <person name="Audoor S."/>
            <person name="Bilcke G."/>
        </authorList>
    </citation>
    <scope>NUCLEOTIDE SEQUENCE</scope>
</reference>
<dbReference type="EMBL" id="CAKOGP040001792">
    <property type="protein sequence ID" value="CAJ1951956.1"/>
    <property type="molecule type" value="Genomic_DNA"/>
</dbReference>
<dbReference type="Gene3D" id="3.40.50.150">
    <property type="entry name" value="Vaccinia Virus protein VP39"/>
    <property type="match status" value="1"/>
</dbReference>
<comment type="caution">
    <text evidence="3">The sequence shown here is derived from an EMBL/GenBank/DDBJ whole genome shotgun (WGS) entry which is preliminary data.</text>
</comment>
<evidence type="ECO:0000313" key="3">
    <source>
        <dbReference type="EMBL" id="CAJ1951956.1"/>
    </source>
</evidence>
<feature type="domain" description="Methyltransferase FkbM" evidence="2">
    <location>
        <begin position="106"/>
        <end position="261"/>
    </location>
</feature>
<evidence type="ECO:0000259" key="2">
    <source>
        <dbReference type="Pfam" id="PF05050"/>
    </source>
</evidence>
<dbReference type="GO" id="GO:0005789">
    <property type="term" value="C:endoplasmic reticulum membrane"/>
    <property type="evidence" value="ECO:0007669"/>
    <property type="project" value="TreeGrafter"/>
</dbReference>
<proteinExistence type="predicted"/>
<dbReference type="GO" id="GO:0016197">
    <property type="term" value="P:endosomal transport"/>
    <property type="evidence" value="ECO:0007669"/>
    <property type="project" value="TreeGrafter"/>
</dbReference>
<dbReference type="GO" id="GO:0005886">
    <property type="term" value="C:plasma membrane"/>
    <property type="evidence" value="ECO:0007669"/>
    <property type="project" value="TreeGrafter"/>
</dbReference>
<dbReference type="Proteomes" id="UP001295423">
    <property type="component" value="Unassembled WGS sequence"/>
</dbReference>
<dbReference type="GO" id="GO:0005794">
    <property type="term" value="C:Golgi apparatus"/>
    <property type="evidence" value="ECO:0007669"/>
    <property type="project" value="TreeGrafter"/>
</dbReference>
<gene>
    <name evidence="3" type="ORF">CYCCA115_LOCUS13323</name>
</gene>
<feature type="chain" id="PRO_5042165513" description="Methyltransferase FkbM domain-containing protein" evidence="1">
    <location>
        <begin position="22"/>
        <end position="308"/>
    </location>
</feature>
<dbReference type="PANTHER" id="PTHR34009:SF2">
    <property type="entry name" value="PROTEIN STAR"/>
    <property type="match status" value="1"/>
</dbReference>